<accession>A0ABM0M8J3</accession>
<proteinExistence type="predicted"/>
<evidence type="ECO:0000256" key="1">
    <source>
        <dbReference type="SAM" id="MobiDB-lite"/>
    </source>
</evidence>
<dbReference type="PANTHER" id="PTHR21521:SF0">
    <property type="entry name" value="AMUN, ISOFORM A"/>
    <property type="match status" value="1"/>
</dbReference>
<dbReference type="GeneID" id="100371869"/>
<dbReference type="Proteomes" id="UP000694865">
    <property type="component" value="Unplaced"/>
</dbReference>
<sequence>MPSDDTIRFCKHARAEEWRNVFELYDKVLELKADKITRPKGKEELIELDRWCQEELPIMINSRDDKHITHKEITKLMKWKLNRGKFRPRLAELIQTNSEEAVVNASKKAFQCLPDLTAAIQALTVLKAVGPATASAVLAAGAPDQAAFMADESMLAFPELTPLEYTLKQYMRYIEVVNKIVKRLHKEDPETRWNPHSVELSLWTHVVASQIDCSLLEETKKKRKTEEDNKPRKKKQKKK</sequence>
<name>A0ABM0M8J3_SACKO</name>
<protein>
    <submittedName>
        <fullName evidence="3">Uncharacterized protein LOC100371869</fullName>
    </submittedName>
</protein>
<feature type="compositionally biased region" description="Basic and acidic residues" evidence="1">
    <location>
        <begin position="218"/>
        <end position="230"/>
    </location>
</feature>
<evidence type="ECO:0000313" key="3">
    <source>
        <dbReference type="RefSeq" id="XP_006816334.1"/>
    </source>
</evidence>
<dbReference type="RefSeq" id="XP_006816334.1">
    <property type="nucleotide sequence ID" value="XM_006816271.1"/>
</dbReference>
<dbReference type="PANTHER" id="PTHR21521">
    <property type="entry name" value="AMUN, ISOFORM A"/>
    <property type="match status" value="1"/>
</dbReference>
<reference evidence="3" key="1">
    <citation type="submission" date="2025-08" db="UniProtKB">
        <authorList>
            <consortium name="RefSeq"/>
        </authorList>
    </citation>
    <scope>IDENTIFICATION</scope>
    <source>
        <tissue evidence="3">Testes</tissue>
    </source>
</reference>
<feature type="region of interest" description="Disordered" evidence="1">
    <location>
        <begin position="218"/>
        <end position="239"/>
    </location>
</feature>
<organism evidence="2 3">
    <name type="scientific">Saccoglossus kowalevskii</name>
    <name type="common">Acorn worm</name>
    <dbReference type="NCBI Taxonomy" id="10224"/>
    <lineage>
        <taxon>Eukaryota</taxon>
        <taxon>Metazoa</taxon>
        <taxon>Hemichordata</taxon>
        <taxon>Enteropneusta</taxon>
        <taxon>Harrimaniidae</taxon>
        <taxon>Saccoglossus</taxon>
    </lineage>
</organism>
<gene>
    <name evidence="3" type="primary">LOC100371869</name>
</gene>
<evidence type="ECO:0000313" key="2">
    <source>
        <dbReference type="Proteomes" id="UP000694865"/>
    </source>
</evidence>
<keyword evidence="2" id="KW-1185">Reference proteome</keyword>